<evidence type="ECO:0000313" key="2">
    <source>
        <dbReference type="EMBL" id="KKY15263.1"/>
    </source>
</evidence>
<reference evidence="2 3" key="1">
    <citation type="submission" date="2015-03" db="EMBL/GenBank/DDBJ databases">
        <authorList>
            <person name="Morales-Cruz A."/>
            <person name="Amrine K.C."/>
            <person name="Cantu D."/>
        </authorList>
    </citation>
    <scope>NUCLEOTIDE SEQUENCE [LARGE SCALE GENOMIC DNA]</scope>
    <source>
        <strain evidence="2">DS831</strain>
    </source>
</reference>
<evidence type="ECO:0000313" key="3">
    <source>
        <dbReference type="Proteomes" id="UP000034182"/>
    </source>
</evidence>
<sequence>MASAPDPTTNALPASTSPFDQALAKFKGELSDKEIDDFQLTTGDDLKHAVLQLQTKQASEKRMQNLNRLTAFVEAMEQFDKVIQVFLNACDYIGFVWGPAKFMLVVAASHADALNTLLEAYQEIGEHMPLLPQYESLIMSGPYLHQIMGFLYMDILEFHRKAMKHFRHRVQPLLWINGKPGAGTYD</sequence>
<reference evidence="2 3" key="2">
    <citation type="submission" date="2015-05" db="EMBL/GenBank/DDBJ databases">
        <title>Distinctive expansion of gene families associated with plant cell wall degradation and secondary metabolism in the genomes of grapevine trunk pathogens.</title>
        <authorList>
            <person name="Lawrence D.P."/>
            <person name="Travadon R."/>
            <person name="Rolshausen P.E."/>
            <person name="Baumgartner K."/>
        </authorList>
    </citation>
    <scope>NUCLEOTIDE SEQUENCE [LARGE SCALE GENOMIC DNA]</scope>
    <source>
        <strain evidence="2">DS831</strain>
    </source>
</reference>
<comment type="caution">
    <text evidence="2">The sequence shown here is derived from an EMBL/GenBank/DDBJ whole genome shotgun (WGS) entry which is preliminary data.</text>
</comment>
<protein>
    <submittedName>
        <fullName evidence="2">Putative c2h2 domain containing protein</fullName>
    </submittedName>
</protein>
<gene>
    <name evidence="2" type="ORF">UCDDS831_g07723</name>
</gene>
<dbReference type="AlphaFoldDB" id="A0A0G2FTM7"/>
<proteinExistence type="predicted"/>
<organism evidence="2 3">
    <name type="scientific">Diplodia seriata</name>
    <dbReference type="NCBI Taxonomy" id="420778"/>
    <lineage>
        <taxon>Eukaryota</taxon>
        <taxon>Fungi</taxon>
        <taxon>Dikarya</taxon>
        <taxon>Ascomycota</taxon>
        <taxon>Pezizomycotina</taxon>
        <taxon>Dothideomycetes</taxon>
        <taxon>Dothideomycetes incertae sedis</taxon>
        <taxon>Botryosphaeriales</taxon>
        <taxon>Botryosphaeriaceae</taxon>
        <taxon>Diplodia</taxon>
    </lineage>
</organism>
<evidence type="ECO:0000259" key="1">
    <source>
        <dbReference type="Pfam" id="PF24809"/>
    </source>
</evidence>
<name>A0A0G2FTM7_9PEZI</name>
<dbReference type="EMBL" id="LAQI01000198">
    <property type="protein sequence ID" value="KKY15263.1"/>
    <property type="molecule type" value="Genomic_DNA"/>
</dbReference>
<feature type="domain" description="DUF7708" evidence="1">
    <location>
        <begin position="69"/>
        <end position="168"/>
    </location>
</feature>
<accession>A0A0G2FTM7</accession>
<dbReference type="Proteomes" id="UP000034182">
    <property type="component" value="Unassembled WGS sequence"/>
</dbReference>
<dbReference type="InterPro" id="IPR056125">
    <property type="entry name" value="DUF7708"/>
</dbReference>
<dbReference type="Pfam" id="PF24809">
    <property type="entry name" value="DUF7708"/>
    <property type="match status" value="1"/>
</dbReference>